<accession>A0A553QNV2</accession>
<feature type="transmembrane region" description="Helical" evidence="8">
    <location>
        <begin position="162"/>
        <end position="183"/>
    </location>
</feature>
<dbReference type="EMBL" id="SRMA01025726">
    <property type="protein sequence ID" value="TRY91664.1"/>
    <property type="molecule type" value="Genomic_DNA"/>
</dbReference>
<keyword evidence="4 8" id="KW-0812">Transmembrane</keyword>
<evidence type="ECO:0000256" key="2">
    <source>
        <dbReference type="ARBA" id="ARBA00022427"/>
    </source>
</evidence>
<dbReference type="GO" id="GO:0005198">
    <property type="term" value="F:structural molecule activity"/>
    <property type="evidence" value="ECO:0007669"/>
    <property type="project" value="InterPro"/>
</dbReference>
<dbReference type="PANTHER" id="PTHR12002">
    <property type="entry name" value="CLAUDIN"/>
    <property type="match status" value="1"/>
</dbReference>
<comment type="function">
    <text evidence="8">Claudins function as major constituents of the tight junction complexes that regulate the permeability of epithelia.</text>
</comment>
<keyword evidence="7 8" id="KW-0472">Membrane</keyword>
<dbReference type="EMBL" id="SRMA01025726">
    <property type="protein sequence ID" value="TRY91663.1"/>
    <property type="molecule type" value="Genomic_DNA"/>
</dbReference>
<gene>
    <name evidence="10" type="ORF">DNTS_003329</name>
</gene>
<feature type="transmembrane region" description="Helical" evidence="8">
    <location>
        <begin position="78"/>
        <end position="102"/>
    </location>
</feature>
<evidence type="ECO:0000256" key="7">
    <source>
        <dbReference type="ARBA" id="ARBA00023136"/>
    </source>
</evidence>
<feature type="region of interest" description="Disordered" evidence="9">
    <location>
        <begin position="208"/>
        <end position="241"/>
    </location>
</feature>
<evidence type="ECO:0000256" key="1">
    <source>
        <dbReference type="ARBA" id="ARBA00008295"/>
    </source>
</evidence>
<keyword evidence="2 8" id="KW-0796">Tight junction</keyword>
<dbReference type="InterPro" id="IPR004031">
    <property type="entry name" value="PMP22/EMP/MP20/Claudin"/>
</dbReference>
<evidence type="ECO:0000256" key="5">
    <source>
        <dbReference type="ARBA" id="ARBA00022949"/>
    </source>
</evidence>
<organism evidence="10 11">
    <name type="scientific">Danionella cerebrum</name>
    <dbReference type="NCBI Taxonomy" id="2873325"/>
    <lineage>
        <taxon>Eukaryota</taxon>
        <taxon>Metazoa</taxon>
        <taxon>Chordata</taxon>
        <taxon>Craniata</taxon>
        <taxon>Vertebrata</taxon>
        <taxon>Euteleostomi</taxon>
        <taxon>Actinopterygii</taxon>
        <taxon>Neopterygii</taxon>
        <taxon>Teleostei</taxon>
        <taxon>Ostariophysi</taxon>
        <taxon>Cypriniformes</taxon>
        <taxon>Danionidae</taxon>
        <taxon>Danioninae</taxon>
        <taxon>Danionella</taxon>
    </lineage>
</organism>
<keyword evidence="5 8" id="KW-0965">Cell junction</keyword>
<proteinExistence type="inferred from homology"/>
<comment type="similarity">
    <text evidence="1 8">Belongs to the claudin family.</text>
</comment>
<evidence type="ECO:0000256" key="6">
    <source>
        <dbReference type="ARBA" id="ARBA00022989"/>
    </source>
</evidence>
<dbReference type="InterPro" id="IPR017974">
    <property type="entry name" value="Claudin_CS"/>
</dbReference>
<keyword evidence="3 8" id="KW-1003">Cell membrane</keyword>
<evidence type="ECO:0000256" key="3">
    <source>
        <dbReference type="ARBA" id="ARBA00022475"/>
    </source>
</evidence>
<name>A0A553QNV2_9TELE</name>
<reference evidence="10" key="2">
    <citation type="submission" date="2019-04" db="EMBL/GenBank/DDBJ databases">
        <authorList>
            <person name="Kadobianskyi M."/>
            <person name="Schulze L."/>
            <person name="Schuelke M."/>
            <person name="Judkewitz B."/>
        </authorList>
    </citation>
    <scope>NUCLEOTIDE SEQUENCE</scope>
    <source>
        <strain evidence="10">Bolton</strain>
        <tissue evidence="10">Whole-body</tissue>
    </source>
</reference>
<evidence type="ECO:0000313" key="11">
    <source>
        <dbReference type="Proteomes" id="UP000316079"/>
    </source>
</evidence>
<evidence type="ECO:0000256" key="8">
    <source>
        <dbReference type="RuleBase" id="RU060637"/>
    </source>
</evidence>
<keyword evidence="11" id="KW-1185">Reference proteome</keyword>
<dbReference type="AlphaFoldDB" id="A0A553QNV2"/>
<sequence length="241" mass="26403">MHRRTVLMYTEIGCFLLCTIGCILICSTVFTEYWAFSAVDSTVLTSNHYFSNLWKDCLSDSTGVSDCKEFPSMLALQAYIHVCRSFLIISITLSSLGLVLVLVGMKCTKVGGSERDNAKITFAGGITFFSSGLCGMFAYSWYGHRVVSEFMDPNYRGKRFELGSALFIGWAGSALLLIGGLVYSQAAYTDACQTRSKKDENLFLAGDQQMTSPLPSLVSDKGTQKQPGESAKASYGRDAYV</sequence>
<dbReference type="Proteomes" id="UP000316079">
    <property type="component" value="Unassembled WGS sequence"/>
</dbReference>
<dbReference type="Gene3D" id="1.20.140.150">
    <property type="match status" value="1"/>
</dbReference>
<evidence type="ECO:0000256" key="9">
    <source>
        <dbReference type="SAM" id="MobiDB-lite"/>
    </source>
</evidence>
<keyword evidence="6 8" id="KW-1133">Transmembrane helix</keyword>
<dbReference type="GO" id="GO:0005886">
    <property type="term" value="C:plasma membrane"/>
    <property type="evidence" value="ECO:0007669"/>
    <property type="project" value="UniProtKB-SubCell"/>
</dbReference>
<dbReference type="PROSITE" id="PS01346">
    <property type="entry name" value="CLAUDIN"/>
    <property type="match status" value="1"/>
</dbReference>
<comment type="caution">
    <text evidence="10">The sequence shown here is derived from an EMBL/GenBank/DDBJ whole genome shotgun (WGS) entry which is preliminary data.</text>
</comment>
<feature type="transmembrane region" description="Helical" evidence="8">
    <location>
        <begin position="12"/>
        <end position="36"/>
    </location>
</feature>
<dbReference type="OrthoDB" id="8904666at2759"/>
<comment type="subcellular location">
    <subcellularLocation>
        <location evidence="8">Cell junction</location>
        <location evidence="8">Tight junction</location>
    </subcellularLocation>
    <subcellularLocation>
        <location evidence="8">Cell membrane</location>
        <topology evidence="8">Multi-pass membrane protein</topology>
    </subcellularLocation>
</comment>
<feature type="transmembrane region" description="Helical" evidence="8">
    <location>
        <begin position="122"/>
        <end position="142"/>
    </location>
</feature>
<evidence type="ECO:0000256" key="4">
    <source>
        <dbReference type="ARBA" id="ARBA00022692"/>
    </source>
</evidence>
<reference evidence="10 11" key="1">
    <citation type="journal article" date="2019" name="Sci. Data">
        <title>Hybrid genome assembly and annotation of Danionella translucida.</title>
        <authorList>
            <person name="Kadobianskyi M."/>
            <person name="Schulze L."/>
            <person name="Schuelke M."/>
            <person name="Judkewitz B."/>
        </authorList>
    </citation>
    <scope>NUCLEOTIDE SEQUENCE [LARGE SCALE GENOMIC DNA]</scope>
    <source>
        <strain evidence="10 11">Bolton</strain>
    </source>
</reference>
<dbReference type="InterPro" id="IPR006187">
    <property type="entry name" value="Claudin"/>
</dbReference>
<dbReference type="Pfam" id="PF00822">
    <property type="entry name" value="PMP22_Claudin"/>
    <property type="match status" value="1"/>
</dbReference>
<dbReference type="PRINTS" id="PR01077">
    <property type="entry name" value="CLAUDIN"/>
</dbReference>
<dbReference type="GO" id="GO:0005923">
    <property type="term" value="C:bicellular tight junction"/>
    <property type="evidence" value="ECO:0007669"/>
    <property type="project" value="UniProtKB-SubCell"/>
</dbReference>
<evidence type="ECO:0000313" key="10">
    <source>
        <dbReference type="EMBL" id="TRY91664.1"/>
    </source>
</evidence>
<protein>
    <recommendedName>
        <fullName evidence="8">Claudin</fullName>
    </recommendedName>
</protein>